<reference evidence="2" key="1">
    <citation type="submission" date="2016-10" db="EMBL/GenBank/DDBJ databases">
        <authorList>
            <person name="Varghese N."/>
            <person name="Submissions S."/>
        </authorList>
    </citation>
    <scope>NUCLEOTIDE SEQUENCE [LARGE SCALE GENOMIC DNA]</scope>
    <source>
        <strain evidence="2">DSM 15282</strain>
    </source>
</reference>
<protein>
    <recommendedName>
        <fullName evidence="3">Outer membrane protein beta-barrel domain-containing protein</fullName>
    </recommendedName>
</protein>
<evidence type="ECO:0000313" key="2">
    <source>
        <dbReference type="Proteomes" id="UP000199564"/>
    </source>
</evidence>
<organism evidence="1 2">
    <name type="scientific">Algoriphagus ornithinivorans</name>
    <dbReference type="NCBI Taxonomy" id="226506"/>
    <lineage>
        <taxon>Bacteria</taxon>
        <taxon>Pseudomonadati</taxon>
        <taxon>Bacteroidota</taxon>
        <taxon>Cytophagia</taxon>
        <taxon>Cytophagales</taxon>
        <taxon>Cyclobacteriaceae</taxon>
        <taxon>Algoriphagus</taxon>
    </lineage>
</organism>
<gene>
    <name evidence="1" type="ORF">SAMN04488519_1102</name>
</gene>
<evidence type="ECO:0000313" key="1">
    <source>
        <dbReference type="EMBL" id="SFO63654.1"/>
    </source>
</evidence>
<proteinExistence type="predicted"/>
<dbReference type="EMBL" id="FOVW01000010">
    <property type="protein sequence ID" value="SFO63654.1"/>
    <property type="molecule type" value="Genomic_DNA"/>
</dbReference>
<sequence length="437" mass="50725">MLNWFFDISFDKILVMKKSSLNYFFTFCFILFFQSGFAQTNFTTGEVVTLSGDRIPGEIDYRNWEKNPKKIDFRNFGSDEIIAFSPEEIRGFSVANEVYVSARVESEVLSNGELDFSSRIETVVETVFLQALVKGEKSLFYLKNTNSKDNFYIKVNDEYVHLKYKKYKKEETVNGVNRVFAVENKAFHTQLENYLKDCPTIMNDLAFVRYNSQSLIRLFLKYAKCKGDRLDFYKTIEKVLTRFEILAGVSMSKLNFEALNRPNLTDVDYGSSTNPTFGISFDLIFPKNMKKWSLSNELLYAEYRFFGSNINQKSFNHIERSETTFEIKQIKLNSMLQHSLFFNSVEWFVHGGASFGFIIDETKNEFIETEFFNSIRSENRVPFESDRLAEMSFLVGTGIRIGKISGTVRYENGNGMSDVPSISSKTHKIFFLIGYRL</sequence>
<name>A0A1I5ISZ6_9BACT</name>
<keyword evidence="2" id="KW-1185">Reference proteome</keyword>
<accession>A0A1I5ISZ6</accession>
<dbReference type="AlphaFoldDB" id="A0A1I5ISZ6"/>
<dbReference type="STRING" id="226506.SAMN04488519_1102"/>
<evidence type="ECO:0008006" key="3">
    <source>
        <dbReference type="Google" id="ProtNLM"/>
    </source>
</evidence>
<dbReference type="Proteomes" id="UP000199564">
    <property type="component" value="Unassembled WGS sequence"/>
</dbReference>